<name>A0A2P7VED6_9BACL</name>
<keyword evidence="2" id="KW-1003">Cell membrane</keyword>
<sequence>MWHRRFICLWAGQTLANLGDVFYIVAFISVMYAATGSVMYTAFIPVVIVASQSVSSVLAPLVFQRLSLSGMLVLSQGLKTILLAVASFAVGSGVGEHGEWIWLLFGLGSAIAFMDGWANPARNAMVPRLVGREDLMRANGVLATSDQTVHFTGWAAGGLLVSWLGANIVLWGTVGAYVVATIAMTGIAPASEKLREEQAAKTATNWLTGWKTIRDVPVLRLLVAMDVVIGLSGGVWIAAIMLPFVLDVLGQGEEWWGYINAGYMQGAIVGGTLLLMYAERMRRHLFRWIVCGTIGVGFFTFCFGSSTNALLALLFSFALGPFLEMMHVSKQTLLQQVTEESALPYVMSAKGTIDLLVFGASALAMGAIAEWQGVRAVYYVSAGLLLVAFLLALRLHKKQTEHTSGASLT</sequence>
<evidence type="ECO:0000256" key="5">
    <source>
        <dbReference type="ARBA" id="ARBA00023136"/>
    </source>
</evidence>
<keyword evidence="4 6" id="KW-1133">Transmembrane helix</keyword>
<evidence type="ECO:0000313" key="8">
    <source>
        <dbReference type="Proteomes" id="UP000240419"/>
    </source>
</evidence>
<dbReference type="PANTHER" id="PTHR23513:SF19">
    <property type="entry name" value="MAJOR FACILITATOR SUPERFAMILY (MFS) PROFILE DOMAIN-CONTAINING PROTEIN"/>
    <property type="match status" value="1"/>
</dbReference>
<dbReference type="AlphaFoldDB" id="A0A2P7VED6"/>
<evidence type="ECO:0000256" key="3">
    <source>
        <dbReference type="ARBA" id="ARBA00022692"/>
    </source>
</evidence>
<evidence type="ECO:0000256" key="2">
    <source>
        <dbReference type="ARBA" id="ARBA00022475"/>
    </source>
</evidence>
<dbReference type="InterPro" id="IPR011701">
    <property type="entry name" value="MFS"/>
</dbReference>
<reference evidence="7 8" key="1">
    <citation type="submission" date="2018-03" db="EMBL/GenBank/DDBJ databases">
        <title>Brevisbacillus phylogenomics.</title>
        <authorList>
            <person name="Dunlap C."/>
        </authorList>
    </citation>
    <scope>NUCLEOTIDE SEQUENCE [LARGE SCALE GENOMIC DNA]</scope>
    <source>
        <strain evidence="7 8">NRRL NRS-1210</strain>
    </source>
</reference>
<dbReference type="EMBL" id="PXZM01000011">
    <property type="protein sequence ID" value="PSJ97616.1"/>
    <property type="molecule type" value="Genomic_DNA"/>
</dbReference>
<dbReference type="PANTHER" id="PTHR23513">
    <property type="entry name" value="INTEGRAL MEMBRANE EFFLUX PROTEIN-RELATED"/>
    <property type="match status" value="1"/>
</dbReference>
<dbReference type="GO" id="GO:0005886">
    <property type="term" value="C:plasma membrane"/>
    <property type="evidence" value="ECO:0007669"/>
    <property type="project" value="UniProtKB-SubCell"/>
</dbReference>
<evidence type="ECO:0000256" key="1">
    <source>
        <dbReference type="ARBA" id="ARBA00004651"/>
    </source>
</evidence>
<comment type="caution">
    <text evidence="7">The sequence shown here is derived from an EMBL/GenBank/DDBJ whole genome shotgun (WGS) entry which is preliminary data.</text>
</comment>
<comment type="subcellular location">
    <subcellularLocation>
        <location evidence="1">Cell membrane</location>
        <topology evidence="1">Multi-pass membrane protein</topology>
    </subcellularLocation>
</comment>
<keyword evidence="8" id="KW-1185">Reference proteome</keyword>
<dbReference type="Gene3D" id="1.20.1250.20">
    <property type="entry name" value="MFS general substrate transporter like domains"/>
    <property type="match status" value="1"/>
</dbReference>
<dbReference type="Pfam" id="PF07690">
    <property type="entry name" value="MFS_1"/>
    <property type="match status" value="1"/>
</dbReference>
<proteinExistence type="predicted"/>
<feature type="transmembrane region" description="Helical" evidence="6">
    <location>
        <begin position="70"/>
        <end position="94"/>
    </location>
</feature>
<feature type="transmembrane region" description="Helical" evidence="6">
    <location>
        <begin position="221"/>
        <end position="246"/>
    </location>
</feature>
<feature type="transmembrane region" description="Helical" evidence="6">
    <location>
        <begin position="377"/>
        <end position="395"/>
    </location>
</feature>
<keyword evidence="5 6" id="KW-0472">Membrane</keyword>
<evidence type="ECO:0000256" key="4">
    <source>
        <dbReference type="ARBA" id="ARBA00022989"/>
    </source>
</evidence>
<dbReference type="Proteomes" id="UP000240419">
    <property type="component" value="Unassembled WGS sequence"/>
</dbReference>
<dbReference type="InterPro" id="IPR036259">
    <property type="entry name" value="MFS_trans_sf"/>
</dbReference>
<feature type="transmembrane region" description="Helical" evidence="6">
    <location>
        <begin position="258"/>
        <end position="278"/>
    </location>
</feature>
<dbReference type="SUPFAM" id="SSF103473">
    <property type="entry name" value="MFS general substrate transporter"/>
    <property type="match status" value="1"/>
</dbReference>
<keyword evidence="3 6" id="KW-0812">Transmembrane</keyword>
<accession>A0A2P7VED6</accession>
<dbReference type="RefSeq" id="WP_106838378.1">
    <property type="nucleotide sequence ID" value="NZ_JBCNIW010000010.1"/>
</dbReference>
<dbReference type="OrthoDB" id="2351575at2"/>
<feature type="transmembrane region" description="Helical" evidence="6">
    <location>
        <begin position="7"/>
        <end position="34"/>
    </location>
</feature>
<evidence type="ECO:0000256" key="6">
    <source>
        <dbReference type="SAM" id="Phobius"/>
    </source>
</evidence>
<feature type="transmembrane region" description="Helical" evidence="6">
    <location>
        <begin position="168"/>
        <end position="188"/>
    </location>
</feature>
<protein>
    <submittedName>
        <fullName evidence="7">MFS transporter</fullName>
    </submittedName>
</protein>
<gene>
    <name evidence="7" type="ORF">C7R93_08285</name>
</gene>
<evidence type="ECO:0000313" key="7">
    <source>
        <dbReference type="EMBL" id="PSJ97616.1"/>
    </source>
</evidence>
<feature type="transmembrane region" description="Helical" evidence="6">
    <location>
        <begin position="100"/>
        <end position="118"/>
    </location>
</feature>
<dbReference type="CDD" id="cd06173">
    <property type="entry name" value="MFS_MefA_like"/>
    <property type="match status" value="1"/>
</dbReference>
<dbReference type="GO" id="GO:0022857">
    <property type="term" value="F:transmembrane transporter activity"/>
    <property type="evidence" value="ECO:0007669"/>
    <property type="project" value="InterPro"/>
</dbReference>
<organism evidence="7 8">
    <name type="scientific">Brevibacillus fortis</name>
    <dbReference type="NCBI Taxonomy" id="2126352"/>
    <lineage>
        <taxon>Bacteria</taxon>
        <taxon>Bacillati</taxon>
        <taxon>Bacillota</taxon>
        <taxon>Bacilli</taxon>
        <taxon>Bacillales</taxon>
        <taxon>Paenibacillaceae</taxon>
        <taxon>Brevibacillus</taxon>
    </lineage>
</organism>